<accession>A0A7T0BXT1</accession>
<gene>
    <name evidence="3" type="ORF">G3M70_14010</name>
</gene>
<dbReference type="EMBL" id="CP048685">
    <property type="protein sequence ID" value="QPJ62927.1"/>
    <property type="molecule type" value="Genomic_DNA"/>
</dbReference>
<dbReference type="Proteomes" id="UP000594688">
    <property type="component" value="Chromosome"/>
</dbReference>
<evidence type="ECO:0000313" key="3">
    <source>
        <dbReference type="EMBL" id="QPJ62927.1"/>
    </source>
</evidence>
<keyword evidence="2" id="KW-0812">Transmembrane</keyword>
<protein>
    <submittedName>
        <fullName evidence="3">Prepilin-type N-terminal cleavage/methylation domain-containing protein</fullName>
    </submittedName>
</protein>
<sequence>MKPSGPASTPDQSLLKEEDGFTLIEIIAALVILATGFLTVLQLFQGGVQLATSSDRYIRGVNLANTKFSELELVNFQTEENSGGFELDPDYRWEYEVAPFASPLNDPGVGIQLNQVTLKVLWSEGKEEKQIQLASLWEEGNTTRLAPDTVLLGNTAGLSSGGGSAADSPTATSSDGGGNLAATTTGSGGFAKSQGVGTAQPEVGTSTPKQDPNHRFDISGMPIGTSTPPCGIGVSCK</sequence>
<dbReference type="KEGG" id="nli:G3M70_14010"/>
<name>A0A7T0BXT1_9BACT</name>
<evidence type="ECO:0000256" key="1">
    <source>
        <dbReference type="SAM" id="MobiDB-lite"/>
    </source>
</evidence>
<dbReference type="AlphaFoldDB" id="A0A7T0BXT1"/>
<feature type="compositionally biased region" description="Low complexity" evidence="1">
    <location>
        <begin position="165"/>
        <end position="174"/>
    </location>
</feature>
<evidence type="ECO:0000256" key="2">
    <source>
        <dbReference type="SAM" id="Phobius"/>
    </source>
</evidence>
<proteinExistence type="predicted"/>
<evidence type="ECO:0000313" key="4">
    <source>
        <dbReference type="Proteomes" id="UP000594688"/>
    </source>
</evidence>
<dbReference type="NCBIfam" id="TIGR02532">
    <property type="entry name" value="IV_pilin_GFxxxE"/>
    <property type="match status" value="1"/>
</dbReference>
<keyword evidence="2" id="KW-0472">Membrane</keyword>
<dbReference type="InterPro" id="IPR012902">
    <property type="entry name" value="N_methyl_site"/>
</dbReference>
<reference evidence="3 4" key="1">
    <citation type="submission" date="2020-02" db="EMBL/GenBank/DDBJ databases">
        <title>Genomic and physiological characterization of two novel Nitrospinaceae genera.</title>
        <authorList>
            <person name="Mueller A.J."/>
            <person name="Jung M.-Y."/>
            <person name="Strachan C.R."/>
            <person name="Herbold C.W."/>
            <person name="Kirkegaard R.H."/>
            <person name="Daims H."/>
        </authorList>
    </citation>
    <scope>NUCLEOTIDE SEQUENCE [LARGE SCALE GENOMIC DNA]</scope>
    <source>
        <strain evidence="3">EB</strain>
    </source>
</reference>
<dbReference type="Pfam" id="PF07963">
    <property type="entry name" value="N_methyl"/>
    <property type="match status" value="1"/>
</dbReference>
<feature type="region of interest" description="Disordered" evidence="1">
    <location>
        <begin position="159"/>
        <end position="237"/>
    </location>
</feature>
<keyword evidence="2" id="KW-1133">Transmembrane helix</keyword>
<organism evidence="3 4">
    <name type="scientific">Candidatus Nitronauta litoralis</name>
    <dbReference type="NCBI Taxonomy" id="2705533"/>
    <lineage>
        <taxon>Bacteria</taxon>
        <taxon>Pseudomonadati</taxon>
        <taxon>Nitrospinota/Tectimicrobiota group</taxon>
        <taxon>Nitrospinota</taxon>
        <taxon>Nitrospinia</taxon>
        <taxon>Nitrospinales</taxon>
        <taxon>Nitrospinaceae</taxon>
        <taxon>Candidatus Nitronauta</taxon>
    </lineage>
</organism>
<feature type="transmembrane region" description="Helical" evidence="2">
    <location>
        <begin position="20"/>
        <end position="44"/>
    </location>
</feature>